<name>A0A1G4JPI3_9SACH</name>
<dbReference type="AlphaFoldDB" id="A0A1G4JPI3"/>
<protein>
    <submittedName>
        <fullName evidence="1">LAMI_0E10682g1_1</fullName>
    </submittedName>
</protein>
<reference evidence="1 2" key="1">
    <citation type="submission" date="2016-03" db="EMBL/GenBank/DDBJ databases">
        <authorList>
            <person name="Devillers H."/>
        </authorList>
    </citation>
    <scope>NUCLEOTIDE SEQUENCE [LARGE SCALE GENOMIC DNA]</scope>
    <source>
        <strain evidence="1">CBS 11717</strain>
    </source>
</reference>
<keyword evidence="2" id="KW-1185">Reference proteome</keyword>
<sequence>MDDSSASSFSSKDVSSAISLYNLSTHDGMKHESGSMRPGMELENEEIQGAGISRPLSRSSVTSSLSMVATKDGIEGRKVHRYGISPYSLNLLNSMAQSHLKKPATSRAVGEGLSGASDVIGSGALSDLSGGAPMSLRDKMRLLNDKSYLPQLSSSVESFNDGSLALSDDAEKESKSRSHALYETINSEADSNLSTVGDDTSYLRDARSLPPVFVAADSDLQ</sequence>
<dbReference type="OrthoDB" id="3981113at2759"/>
<evidence type="ECO:0000313" key="2">
    <source>
        <dbReference type="Proteomes" id="UP000191024"/>
    </source>
</evidence>
<organism evidence="1 2">
    <name type="scientific">Lachancea mirantina</name>
    <dbReference type="NCBI Taxonomy" id="1230905"/>
    <lineage>
        <taxon>Eukaryota</taxon>
        <taxon>Fungi</taxon>
        <taxon>Dikarya</taxon>
        <taxon>Ascomycota</taxon>
        <taxon>Saccharomycotina</taxon>
        <taxon>Saccharomycetes</taxon>
        <taxon>Saccharomycetales</taxon>
        <taxon>Saccharomycetaceae</taxon>
        <taxon>Lachancea</taxon>
    </lineage>
</organism>
<evidence type="ECO:0000313" key="1">
    <source>
        <dbReference type="EMBL" id="SCU92484.1"/>
    </source>
</evidence>
<gene>
    <name evidence="1" type="ORF">LAMI_0E10682G</name>
</gene>
<dbReference type="Proteomes" id="UP000191024">
    <property type="component" value="Chromosome E"/>
</dbReference>
<dbReference type="EMBL" id="LT598465">
    <property type="protein sequence ID" value="SCU92484.1"/>
    <property type="molecule type" value="Genomic_DNA"/>
</dbReference>
<proteinExistence type="predicted"/>
<accession>A0A1G4JPI3</accession>